<dbReference type="InterPro" id="IPR014710">
    <property type="entry name" value="RmlC-like_jellyroll"/>
</dbReference>
<dbReference type="InterPro" id="IPR012318">
    <property type="entry name" value="HTH_CRP"/>
</dbReference>
<dbReference type="InterPro" id="IPR036388">
    <property type="entry name" value="WH-like_DNA-bd_sf"/>
</dbReference>
<dbReference type="Proteomes" id="UP000650424">
    <property type="component" value="Unassembled WGS sequence"/>
</dbReference>
<keyword evidence="1" id="KW-0805">Transcription regulation</keyword>
<keyword evidence="2" id="KW-0238">DNA-binding</keyword>
<dbReference type="SUPFAM" id="SSF51206">
    <property type="entry name" value="cAMP-binding domain-like"/>
    <property type="match status" value="1"/>
</dbReference>
<dbReference type="Pfam" id="PF00027">
    <property type="entry name" value="cNMP_binding"/>
    <property type="match status" value="1"/>
</dbReference>
<accession>A0ABR6ZWL8</accession>
<feature type="domain" description="HTH crp-type" evidence="5">
    <location>
        <begin position="162"/>
        <end position="232"/>
    </location>
</feature>
<evidence type="ECO:0000256" key="1">
    <source>
        <dbReference type="ARBA" id="ARBA00023015"/>
    </source>
</evidence>
<dbReference type="Gene3D" id="1.10.10.10">
    <property type="entry name" value="Winged helix-like DNA-binding domain superfamily/Winged helix DNA-binding domain"/>
    <property type="match status" value="1"/>
</dbReference>
<dbReference type="Pfam" id="PF13545">
    <property type="entry name" value="HTH_Crp_2"/>
    <property type="match status" value="1"/>
</dbReference>
<dbReference type="SMART" id="SM00100">
    <property type="entry name" value="cNMP"/>
    <property type="match status" value="1"/>
</dbReference>
<dbReference type="PROSITE" id="PS51063">
    <property type="entry name" value="HTH_CRP_2"/>
    <property type="match status" value="1"/>
</dbReference>
<keyword evidence="3" id="KW-0804">Transcription</keyword>
<dbReference type="PANTHER" id="PTHR24567:SF68">
    <property type="entry name" value="DNA-BINDING TRANSCRIPTIONAL DUAL REGULATOR CRP"/>
    <property type="match status" value="1"/>
</dbReference>
<dbReference type="InterPro" id="IPR000595">
    <property type="entry name" value="cNMP-bd_dom"/>
</dbReference>
<dbReference type="Gene3D" id="2.60.120.10">
    <property type="entry name" value="Jelly Rolls"/>
    <property type="match status" value="1"/>
</dbReference>
<dbReference type="SUPFAM" id="SSF46785">
    <property type="entry name" value="Winged helix' DNA-binding domain"/>
    <property type="match status" value="1"/>
</dbReference>
<feature type="domain" description="Cyclic nucleotide-binding" evidence="4">
    <location>
        <begin position="28"/>
        <end position="148"/>
    </location>
</feature>
<dbReference type="InterPro" id="IPR018490">
    <property type="entry name" value="cNMP-bd_dom_sf"/>
</dbReference>
<reference evidence="6 7" key="1">
    <citation type="submission" date="2020-08" db="EMBL/GenBank/DDBJ databases">
        <title>Novel species isolated from subtropical streams in China.</title>
        <authorList>
            <person name="Lu H."/>
        </authorList>
    </citation>
    <scope>NUCLEOTIDE SEQUENCE [LARGE SCALE GENOMIC DNA]</scope>
    <source>
        <strain evidence="6 7">CY18W</strain>
    </source>
</reference>
<comment type="caution">
    <text evidence="6">The sequence shown here is derived from an EMBL/GenBank/DDBJ whole genome shotgun (WGS) entry which is preliminary data.</text>
</comment>
<dbReference type="InterPro" id="IPR050397">
    <property type="entry name" value="Env_Response_Regulators"/>
</dbReference>
<dbReference type="PANTHER" id="PTHR24567">
    <property type="entry name" value="CRP FAMILY TRANSCRIPTIONAL REGULATORY PROTEIN"/>
    <property type="match status" value="1"/>
</dbReference>
<evidence type="ECO:0000313" key="7">
    <source>
        <dbReference type="Proteomes" id="UP000650424"/>
    </source>
</evidence>
<gene>
    <name evidence="6" type="ORF">H8L32_22580</name>
</gene>
<dbReference type="InterPro" id="IPR036390">
    <property type="entry name" value="WH_DNA-bd_sf"/>
</dbReference>
<organism evidence="6 7">
    <name type="scientific">Undibacterium hunanense</name>
    <dbReference type="NCBI Taxonomy" id="2762292"/>
    <lineage>
        <taxon>Bacteria</taxon>
        <taxon>Pseudomonadati</taxon>
        <taxon>Pseudomonadota</taxon>
        <taxon>Betaproteobacteria</taxon>
        <taxon>Burkholderiales</taxon>
        <taxon>Oxalobacteraceae</taxon>
        <taxon>Undibacterium</taxon>
    </lineage>
</organism>
<sequence length="251" mass="28465">MNQLSVVRCTNMTKQIGDPKERFSKTMWASMLAPEHMQKVEDEVVERFIPAGGYVCRKGDAVEYWMGVVEGFLKMSSISPDGKTVTFSCMLAGGWFGEGSLLKTELRRYDVVALRDTRVVYMPRSTFTYLLDNSIPFNRFLLHQLNERLGMFISLVEYDRMLDPDTRVARCLAAMFNSYLNPGSSMQVQISQEEIGYISSVSRQRANQALQLLEKKKLLSVDYGGITILDLDGLRRFPEESADVSAKEPPV</sequence>
<proteinExistence type="predicted"/>
<protein>
    <submittedName>
        <fullName evidence="6">Crp/Fnr family transcriptional regulator</fullName>
    </submittedName>
</protein>
<evidence type="ECO:0000256" key="2">
    <source>
        <dbReference type="ARBA" id="ARBA00023125"/>
    </source>
</evidence>
<evidence type="ECO:0000259" key="5">
    <source>
        <dbReference type="PROSITE" id="PS51063"/>
    </source>
</evidence>
<dbReference type="EMBL" id="JACOGF010000014">
    <property type="protein sequence ID" value="MBC3920268.1"/>
    <property type="molecule type" value="Genomic_DNA"/>
</dbReference>
<dbReference type="CDD" id="cd00038">
    <property type="entry name" value="CAP_ED"/>
    <property type="match status" value="1"/>
</dbReference>
<evidence type="ECO:0000259" key="4">
    <source>
        <dbReference type="PROSITE" id="PS50042"/>
    </source>
</evidence>
<name>A0ABR6ZWL8_9BURK</name>
<evidence type="ECO:0000313" key="6">
    <source>
        <dbReference type="EMBL" id="MBC3920268.1"/>
    </source>
</evidence>
<evidence type="ECO:0000256" key="3">
    <source>
        <dbReference type="ARBA" id="ARBA00023163"/>
    </source>
</evidence>
<dbReference type="PROSITE" id="PS50042">
    <property type="entry name" value="CNMP_BINDING_3"/>
    <property type="match status" value="1"/>
</dbReference>
<keyword evidence="7" id="KW-1185">Reference proteome</keyword>